<feature type="compositionally biased region" description="Basic residues" evidence="1">
    <location>
        <begin position="1"/>
        <end position="10"/>
    </location>
</feature>
<sequence length="101" mass="11757">MEHKHHHHHFSPLSQPSQLSPLSQPGPGKPFQCPPADPIMTDPERVVRDFYHPQRVQVIHPIQIVNRHHCVPVYEHVYTCSEVDEYCGTHPHPHQGMLREK</sequence>
<evidence type="ECO:0000313" key="3">
    <source>
        <dbReference type="Proteomes" id="UP001527099"/>
    </source>
</evidence>
<organism evidence="2 3">
    <name type="scientific">Paenibacillus alginolyticus</name>
    <dbReference type="NCBI Taxonomy" id="59839"/>
    <lineage>
        <taxon>Bacteria</taxon>
        <taxon>Bacillati</taxon>
        <taxon>Bacillota</taxon>
        <taxon>Bacilli</taxon>
        <taxon>Bacillales</taxon>
        <taxon>Paenibacillaceae</taxon>
        <taxon>Paenibacillus</taxon>
    </lineage>
</organism>
<feature type="region of interest" description="Disordered" evidence="1">
    <location>
        <begin position="1"/>
        <end position="39"/>
    </location>
</feature>
<protein>
    <recommendedName>
        <fullName evidence="4">Spore coat protein D</fullName>
    </recommendedName>
</protein>
<name>A0ABT4G8U4_9BACL</name>
<proteinExistence type="predicted"/>
<keyword evidence="3" id="KW-1185">Reference proteome</keyword>
<evidence type="ECO:0008006" key="4">
    <source>
        <dbReference type="Google" id="ProtNLM"/>
    </source>
</evidence>
<reference evidence="2 3" key="1">
    <citation type="submission" date="2022-05" db="EMBL/GenBank/DDBJ databases">
        <title>Genome Sequencing of Bee-Associated Microbes.</title>
        <authorList>
            <person name="Dunlap C."/>
        </authorList>
    </citation>
    <scope>NUCLEOTIDE SEQUENCE [LARGE SCALE GENOMIC DNA]</scope>
    <source>
        <strain evidence="2 3">NRRL B-14421</strain>
    </source>
</reference>
<comment type="caution">
    <text evidence="2">The sequence shown here is derived from an EMBL/GenBank/DDBJ whole genome shotgun (WGS) entry which is preliminary data.</text>
</comment>
<dbReference type="RefSeq" id="WP_127528039.1">
    <property type="nucleotide sequence ID" value="NZ_JAMDMW010000022.1"/>
</dbReference>
<gene>
    <name evidence="2" type="ORF">M5X19_06435</name>
</gene>
<dbReference type="EMBL" id="JAMDMX010000016">
    <property type="protein sequence ID" value="MCY9692538.1"/>
    <property type="molecule type" value="Genomic_DNA"/>
</dbReference>
<feature type="compositionally biased region" description="Low complexity" evidence="1">
    <location>
        <begin position="11"/>
        <end position="26"/>
    </location>
</feature>
<dbReference type="Proteomes" id="UP001527099">
    <property type="component" value="Unassembled WGS sequence"/>
</dbReference>
<evidence type="ECO:0000256" key="1">
    <source>
        <dbReference type="SAM" id="MobiDB-lite"/>
    </source>
</evidence>
<accession>A0ABT4G8U4</accession>
<evidence type="ECO:0000313" key="2">
    <source>
        <dbReference type="EMBL" id="MCY9692538.1"/>
    </source>
</evidence>